<organism evidence="1 2">
    <name type="scientific">Candidatus Sungbacteria bacterium RIFCSPHIGHO2_01_FULL_47_32</name>
    <dbReference type="NCBI Taxonomy" id="1802264"/>
    <lineage>
        <taxon>Bacteria</taxon>
        <taxon>Candidatus Sungiibacteriota</taxon>
    </lineage>
</organism>
<reference evidence="1 2" key="1">
    <citation type="journal article" date="2016" name="Nat. Commun.">
        <title>Thousands of microbial genomes shed light on interconnected biogeochemical processes in an aquifer system.</title>
        <authorList>
            <person name="Anantharaman K."/>
            <person name="Brown C.T."/>
            <person name="Hug L.A."/>
            <person name="Sharon I."/>
            <person name="Castelle C.J."/>
            <person name="Probst A.J."/>
            <person name="Thomas B.C."/>
            <person name="Singh A."/>
            <person name="Wilkins M.J."/>
            <person name="Karaoz U."/>
            <person name="Brodie E.L."/>
            <person name="Williams K.H."/>
            <person name="Hubbard S.S."/>
            <person name="Banfield J.F."/>
        </authorList>
    </citation>
    <scope>NUCLEOTIDE SEQUENCE [LARGE SCALE GENOMIC DNA]</scope>
</reference>
<gene>
    <name evidence="1" type="ORF">A2633_00045</name>
</gene>
<name>A0A1G2K606_9BACT</name>
<proteinExistence type="predicted"/>
<evidence type="ECO:0000313" key="2">
    <source>
        <dbReference type="Proteomes" id="UP000177152"/>
    </source>
</evidence>
<evidence type="ECO:0008006" key="3">
    <source>
        <dbReference type="Google" id="ProtNLM"/>
    </source>
</evidence>
<accession>A0A1G2K606</accession>
<dbReference type="EMBL" id="MHQC01000024">
    <property type="protein sequence ID" value="OGZ94857.1"/>
    <property type="molecule type" value="Genomic_DNA"/>
</dbReference>
<comment type="caution">
    <text evidence="1">The sequence shown here is derived from an EMBL/GenBank/DDBJ whole genome shotgun (WGS) entry which is preliminary data.</text>
</comment>
<dbReference type="AlphaFoldDB" id="A0A1G2K606"/>
<protein>
    <recommendedName>
        <fullName evidence="3">tRNA ligase phosphodiesterase domain-containing protein</fullName>
    </recommendedName>
</protein>
<sequence length="142" mass="15895">MLESPKPETRQEKMEGYLAAVLDEESKALLRAQFPPKHSQEFYHHMTIAFRPSKEQYEKYAGNLDGELELNIVGYAEDDRGQAVIVETPLSENSDPHITLSCAKGTSPVYSNELIKNAKAAGTVKPVNLKIRAKVKFASFKK</sequence>
<dbReference type="Proteomes" id="UP000177152">
    <property type="component" value="Unassembled WGS sequence"/>
</dbReference>
<evidence type="ECO:0000313" key="1">
    <source>
        <dbReference type="EMBL" id="OGZ94857.1"/>
    </source>
</evidence>